<comment type="caution">
    <text evidence="1">The sequence shown here is derived from an EMBL/GenBank/DDBJ whole genome shotgun (WGS) entry which is preliminary data.</text>
</comment>
<organism evidence="1 2">
    <name type="scientific">Heterodera trifolii</name>
    <dbReference type="NCBI Taxonomy" id="157864"/>
    <lineage>
        <taxon>Eukaryota</taxon>
        <taxon>Metazoa</taxon>
        <taxon>Ecdysozoa</taxon>
        <taxon>Nematoda</taxon>
        <taxon>Chromadorea</taxon>
        <taxon>Rhabditida</taxon>
        <taxon>Tylenchina</taxon>
        <taxon>Tylenchomorpha</taxon>
        <taxon>Tylenchoidea</taxon>
        <taxon>Heteroderidae</taxon>
        <taxon>Heteroderinae</taxon>
        <taxon>Heterodera</taxon>
    </lineage>
</organism>
<evidence type="ECO:0000313" key="1">
    <source>
        <dbReference type="EMBL" id="KAL3125476.1"/>
    </source>
</evidence>
<evidence type="ECO:0000313" key="2">
    <source>
        <dbReference type="Proteomes" id="UP001620626"/>
    </source>
</evidence>
<gene>
    <name evidence="1" type="ORF">niasHT_009925</name>
</gene>
<reference evidence="1 2" key="1">
    <citation type="submission" date="2024-10" db="EMBL/GenBank/DDBJ databases">
        <authorList>
            <person name="Kim D."/>
        </authorList>
    </citation>
    <scope>NUCLEOTIDE SEQUENCE [LARGE SCALE GENOMIC DNA]</scope>
    <source>
        <strain evidence="1">BH-2024</strain>
    </source>
</reference>
<dbReference type="EMBL" id="JBICBT010000031">
    <property type="protein sequence ID" value="KAL3125476.1"/>
    <property type="molecule type" value="Genomic_DNA"/>
</dbReference>
<keyword evidence="2" id="KW-1185">Reference proteome</keyword>
<name>A0ABD2MD98_9BILA</name>
<dbReference type="AlphaFoldDB" id="A0ABD2MD98"/>
<dbReference type="Proteomes" id="UP001620626">
    <property type="component" value="Unassembled WGS sequence"/>
</dbReference>
<protein>
    <submittedName>
        <fullName evidence="1">Uncharacterized protein</fullName>
    </submittedName>
</protein>
<sequence length="95" mass="11068">MFRRNRVPLYTSKGCSRDEENDLTKMYKECKFPEPLPVTRVAATGPRRKGADAMLCTKSHPLQHPKAVQRKHLQAVQRLHRWTFQRNLMPVATPL</sequence>
<accession>A0ABD2MD98</accession>
<proteinExistence type="predicted"/>